<dbReference type="Proteomes" id="UP000046395">
    <property type="component" value="Unassembled WGS sequence"/>
</dbReference>
<evidence type="ECO:0000313" key="1">
    <source>
        <dbReference type="Proteomes" id="UP000046395"/>
    </source>
</evidence>
<keyword evidence="1" id="KW-1185">Reference proteome</keyword>
<sequence length="76" mass="8907">MALNLFKPEHGHVFLTHEWVRDLVFPFHELKEQAFWTLRATTLWIAEFRYTLVVAGCVPTFAAPFPLRTALEKHGR</sequence>
<evidence type="ECO:0000313" key="2">
    <source>
        <dbReference type="WBParaSite" id="TMUE_2000010496.1"/>
    </source>
</evidence>
<dbReference type="WBParaSite" id="TMUE_2000010496.1">
    <property type="protein sequence ID" value="TMUE_2000010496.1"/>
    <property type="gene ID" value="WBGene00290725"/>
</dbReference>
<organism evidence="1 2">
    <name type="scientific">Trichuris muris</name>
    <name type="common">Mouse whipworm</name>
    <dbReference type="NCBI Taxonomy" id="70415"/>
    <lineage>
        <taxon>Eukaryota</taxon>
        <taxon>Metazoa</taxon>
        <taxon>Ecdysozoa</taxon>
        <taxon>Nematoda</taxon>
        <taxon>Enoplea</taxon>
        <taxon>Dorylaimia</taxon>
        <taxon>Trichinellida</taxon>
        <taxon>Trichuridae</taxon>
        <taxon>Trichuris</taxon>
    </lineage>
</organism>
<proteinExistence type="predicted"/>
<name>A0A5S6QT01_TRIMR</name>
<accession>A0A5S6QT01</accession>
<dbReference type="AlphaFoldDB" id="A0A5S6QT01"/>
<reference evidence="2" key="1">
    <citation type="submission" date="2019-12" db="UniProtKB">
        <authorList>
            <consortium name="WormBaseParasite"/>
        </authorList>
    </citation>
    <scope>IDENTIFICATION</scope>
</reference>
<protein>
    <submittedName>
        <fullName evidence="2">Uncharacterized protein</fullName>
    </submittedName>
</protein>